<name>A0A418V0A5_9DEIO</name>
<evidence type="ECO:0000256" key="4">
    <source>
        <dbReference type="PROSITE-ProRule" id="PRU01248"/>
    </source>
</evidence>
<gene>
    <name evidence="7" type="ORF">D3875_21255</name>
</gene>
<dbReference type="AlphaFoldDB" id="A0A418V0A5"/>
<dbReference type="GO" id="GO:0015074">
    <property type="term" value="P:DNA integration"/>
    <property type="evidence" value="ECO:0007669"/>
    <property type="project" value="UniProtKB-KW"/>
</dbReference>
<protein>
    <submittedName>
        <fullName evidence="7">Integrase</fullName>
    </submittedName>
</protein>
<dbReference type="SUPFAM" id="SSF56349">
    <property type="entry name" value="DNA breaking-rejoining enzymes"/>
    <property type="match status" value="1"/>
</dbReference>
<feature type="domain" description="Tyr recombinase" evidence="5">
    <location>
        <begin position="109"/>
        <end position="269"/>
    </location>
</feature>
<dbReference type="PANTHER" id="PTHR30349">
    <property type="entry name" value="PHAGE INTEGRASE-RELATED"/>
    <property type="match status" value="1"/>
</dbReference>
<comment type="caution">
    <text evidence="7">The sequence shown here is derived from an EMBL/GenBank/DDBJ whole genome shotgun (WGS) entry which is preliminary data.</text>
</comment>
<dbReference type="Pfam" id="PF00589">
    <property type="entry name" value="Phage_integrase"/>
    <property type="match status" value="1"/>
</dbReference>
<evidence type="ECO:0000313" key="8">
    <source>
        <dbReference type="Proteomes" id="UP000286287"/>
    </source>
</evidence>
<keyword evidence="1" id="KW-0229">DNA integration</keyword>
<dbReference type="Gene3D" id="1.10.443.10">
    <property type="entry name" value="Intergrase catalytic core"/>
    <property type="match status" value="1"/>
</dbReference>
<dbReference type="Pfam" id="PF02899">
    <property type="entry name" value="Phage_int_SAM_1"/>
    <property type="match status" value="1"/>
</dbReference>
<reference evidence="7 8" key="1">
    <citation type="submission" date="2018-09" db="EMBL/GenBank/DDBJ databases">
        <authorList>
            <person name="Zhu H."/>
        </authorList>
    </citation>
    <scope>NUCLEOTIDE SEQUENCE [LARGE SCALE GENOMIC DNA]</scope>
    <source>
        <strain evidence="7 8">K2S05-167</strain>
    </source>
</reference>
<evidence type="ECO:0000259" key="5">
    <source>
        <dbReference type="PROSITE" id="PS51898"/>
    </source>
</evidence>
<dbReference type="InterPro" id="IPR002104">
    <property type="entry name" value="Integrase_catalytic"/>
</dbReference>
<dbReference type="InterPro" id="IPR050090">
    <property type="entry name" value="Tyrosine_recombinase_XerCD"/>
</dbReference>
<dbReference type="Proteomes" id="UP000286287">
    <property type="component" value="Unassembled WGS sequence"/>
</dbReference>
<dbReference type="InterPro" id="IPR011010">
    <property type="entry name" value="DNA_brk_join_enz"/>
</dbReference>
<dbReference type="PROSITE" id="PS51898">
    <property type="entry name" value="TYR_RECOMBINASE"/>
    <property type="match status" value="1"/>
</dbReference>
<evidence type="ECO:0000259" key="6">
    <source>
        <dbReference type="PROSITE" id="PS51900"/>
    </source>
</evidence>
<feature type="domain" description="Core-binding (CB)" evidence="6">
    <location>
        <begin position="1"/>
        <end position="86"/>
    </location>
</feature>
<dbReference type="GO" id="GO:0003677">
    <property type="term" value="F:DNA binding"/>
    <property type="evidence" value="ECO:0007669"/>
    <property type="project" value="UniProtKB-UniRule"/>
</dbReference>
<evidence type="ECO:0000256" key="3">
    <source>
        <dbReference type="ARBA" id="ARBA00023172"/>
    </source>
</evidence>
<evidence type="ECO:0000256" key="1">
    <source>
        <dbReference type="ARBA" id="ARBA00022908"/>
    </source>
</evidence>
<dbReference type="InterPro" id="IPR010998">
    <property type="entry name" value="Integrase_recombinase_N"/>
</dbReference>
<organism evidence="7 8">
    <name type="scientific">Deinococcus cavernae</name>
    <dbReference type="NCBI Taxonomy" id="2320857"/>
    <lineage>
        <taxon>Bacteria</taxon>
        <taxon>Thermotogati</taxon>
        <taxon>Deinococcota</taxon>
        <taxon>Deinococci</taxon>
        <taxon>Deinococcales</taxon>
        <taxon>Deinococcaceae</taxon>
        <taxon>Deinococcus</taxon>
    </lineage>
</organism>
<dbReference type="EMBL" id="QYUJ01000030">
    <property type="protein sequence ID" value="RJF69152.1"/>
    <property type="molecule type" value="Genomic_DNA"/>
</dbReference>
<proteinExistence type="predicted"/>
<dbReference type="InterPro" id="IPR044068">
    <property type="entry name" value="CB"/>
</dbReference>
<evidence type="ECO:0000256" key="2">
    <source>
        <dbReference type="ARBA" id="ARBA00023125"/>
    </source>
</evidence>
<dbReference type="PANTHER" id="PTHR30349:SF81">
    <property type="entry name" value="TYROSINE RECOMBINASE XERC"/>
    <property type="match status" value="1"/>
</dbReference>
<keyword evidence="3" id="KW-0233">DNA recombination</keyword>
<dbReference type="OrthoDB" id="57860at2"/>
<dbReference type="InterPro" id="IPR004107">
    <property type="entry name" value="Integrase_SAM-like_N"/>
</dbReference>
<dbReference type="InterPro" id="IPR013762">
    <property type="entry name" value="Integrase-like_cat_sf"/>
</dbReference>
<evidence type="ECO:0000313" key="7">
    <source>
        <dbReference type="EMBL" id="RJF69152.1"/>
    </source>
</evidence>
<keyword evidence="2 4" id="KW-0238">DNA-binding</keyword>
<keyword evidence="8" id="KW-1185">Reference proteome</keyword>
<dbReference type="PROSITE" id="PS51900">
    <property type="entry name" value="CB"/>
    <property type="match status" value="1"/>
</dbReference>
<dbReference type="Gene3D" id="1.10.150.130">
    <property type="match status" value="1"/>
</dbReference>
<sequence>MTTASRKGARTSRKTLDAYALAVRDFVPWAQASGVQLLRPGRRDGGRYLATLQQRPSQGKGKTGRLSAATVAQYVAGARALYRALRWAGATEAQPFDGAFVPADPTPGIVKNPPYMREIDAVLPLCEPRLAALLLLCAHAGLRVNEALGVRQGDLHGHTLTVHGKGGKVRRVPLGARVRAALHDVPPVTADGRYFAWDYGQACYRMKKAFAQAGLAWRGFHAARKHSGTRLYAATRDFTRVGLFLGHASVDTTRRYVAVAEDDVSAEVEGF</sequence>
<accession>A0A418V0A5</accession>
<dbReference type="GO" id="GO:0006310">
    <property type="term" value="P:DNA recombination"/>
    <property type="evidence" value="ECO:0007669"/>
    <property type="project" value="UniProtKB-KW"/>
</dbReference>